<dbReference type="Pfam" id="PF00753">
    <property type="entry name" value="Lactamase_B"/>
    <property type="match status" value="1"/>
</dbReference>
<dbReference type="RefSeq" id="WP_008233204.1">
    <property type="nucleotide sequence ID" value="NZ_CAIY01000033.1"/>
</dbReference>
<feature type="domain" description="Metallo-beta-lactamase" evidence="1">
    <location>
        <begin position="47"/>
        <end position="245"/>
    </location>
</feature>
<dbReference type="GO" id="GO:0004521">
    <property type="term" value="F:RNA endonuclease activity"/>
    <property type="evidence" value="ECO:0007669"/>
    <property type="project" value="TreeGrafter"/>
</dbReference>
<protein>
    <submittedName>
        <fullName evidence="2">Cleavage and polyadenylation specificity factor,73 kDa subunit</fullName>
    </submittedName>
</protein>
<reference evidence="2 3" key="1">
    <citation type="submission" date="2012-05" db="EMBL/GenBank/DDBJ databases">
        <authorList>
            <person name="Hilton J."/>
        </authorList>
    </citation>
    <scope>NUCLEOTIDE SEQUENCE [LARGE SCALE GENOMIC DNA]</scope>
    <source>
        <strain evidence="2 3">HH01</strain>
    </source>
</reference>
<dbReference type="STRING" id="1165094.RINTHH_9120"/>
<dbReference type="Proteomes" id="UP000053051">
    <property type="component" value="Unassembled WGS sequence"/>
</dbReference>
<dbReference type="Pfam" id="PF07521">
    <property type="entry name" value="RMMBL"/>
    <property type="match status" value="1"/>
</dbReference>
<evidence type="ECO:0000313" key="3">
    <source>
        <dbReference type="Proteomes" id="UP000053051"/>
    </source>
</evidence>
<dbReference type="OrthoDB" id="9803916at2"/>
<dbReference type="InterPro" id="IPR001279">
    <property type="entry name" value="Metallo-B-lactamas"/>
</dbReference>
<dbReference type="InterPro" id="IPR036866">
    <property type="entry name" value="RibonucZ/Hydroxyglut_hydro"/>
</dbReference>
<evidence type="ECO:0000313" key="2">
    <source>
        <dbReference type="EMBL" id="CCH67067.1"/>
    </source>
</evidence>
<sequence length="569" mass="64677">MGNAPKGPESKQKFSTNHKPQSSFDLLTVEANNELECFTYGVNHNGEGICLLVSMGPHRFLLDCGLIDISSLVKDMENFSQTTDFPLPVDGILVTHAHPDHSRGLLALHKEFPLIPIYASEVTSELLHLNWLDCEQSVPQFCQALPLRTAVELKEGLLVELYPAGHLPGAVIIMLTYITPKQTYSLMYTGDFFLSNSRLVEGLRLEELRGFPLDVLVVGATYGTLHHPHRRHQENQLVERINSAIKKGYSVILPTPPLGLGQELLMLLRSHHYFTGRDIDIWVDGAVAIGCDAYLKLLPHLPASVQNFARYQPLFWDERVRPRVRRLNPEEHSSMSQSLCIILTDSLEKLSGYYQSNDKPWLILIPEKTEVKLEEQSLKKVMVETYFLAQHSDASGTTQLIHNLRPQHIIFVHGSPNYLTDLACLEELQNRYHIHSPTANMLVELPIGEVLLQPNSFDTSYKGEITELGTMVTITLPDEIVTNPRWRQFADTGLVEARWQGEDLIVRGLSPKELISQTHNRYTSYDIDCCSICKYQRKQRCWNQASHLYNFKVTLDGYCPAFKHKNQED</sequence>
<dbReference type="PANTHER" id="PTHR11203">
    <property type="entry name" value="CLEAVAGE AND POLYADENYLATION SPECIFICITY FACTOR FAMILY MEMBER"/>
    <property type="match status" value="1"/>
</dbReference>
<dbReference type="AlphaFoldDB" id="M1WYU9"/>
<name>M1WYU9_9NOST</name>
<evidence type="ECO:0000259" key="1">
    <source>
        <dbReference type="SMART" id="SM00849"/>
    </source>
</evidence>
<proteinExistence type="predicted"/>
<reference evidence="3" key="2">
    <citation type="submission" date="2016-01" db="EMBL/GenBank/DDBJ databases">
        <title>Diatom-associated endosymboitic cyanobacterium lacks core nitrogen metabolism enzymes.</title>
        <authorList>
            <person name="Hilton J.A."/>
            <person name="Foster R.A."/>
            <person name="Tripp H.J."/>
            <person name="Carter B.J."/>
            <person name="Zehr J.P."/>
            <person name="Villareal T.A."/>
        </authorList>
    </citation>
    <scope>NUCLEOTIDE SEQUENCE [LARGE SCALE GENOMIC DNA]</scope>
    <source>
        <strain evidence="3">HH01</strain>
    </source>
</reference>
<dbReference type="EMBL" id="CAIY01000033">
    <property type="protein sequence ID" value="CCH67067.1"/>
    <property type="molecule type" value="Genomic_DNA"/>
</dbReference>
<dbReference type="InterPro" id="IPR011108">
    <property type="entry name" value="RMMBL"/>
</dbReference>
<comment type="caution">
    <text evidence="2">The sequence shown here is derived from an EMBL/GenBank/DDBJ whole genome shotgun (WGS) entry which is preliminary data.</text>
</comment>
<organism evidence="2 3">
    <name type="scientific">Richelia intracellularis HH01</name>
    <dbReference type="NCBI Taxonomy" id="1165094"/>
    <lineage>
        <taxon>Bacteria</taxon>
        <taxon>Bacillati</taxon>
        <taxon>Cyanobacteriota</taxon>
        <taxon>Cyanophyceae</taxon>
        <taxon>Nostocales</taxon>
        <taxon>Nostocaceae</taxon>
        <taxon>Richelia</taxon>
    </lineage>
</organism>
<keyword evidence="3" id="KW-1185">Reference proteome</keyword>
<dbReference type="SMART" id="SM00849">
    <property type="entry name" value="Lactamase_B"/>
    <property type="match status" value="1"/>
</dbReference>
<gene>
    <name evidence="2" type="ORF">RINTHH_9120</name>
</gene>
<dbReference type="PANTHER" id="PTHR11203:SF37">
    <property type="entry name" value="INTEGRATOR COMPLEX SUBUNIT 11"/>
    <property type="match status" value="1"/>
</dbReference>
<dbReference type="InterPro" id="IPR001307">
    <property type="entry name" value="Thiosulphate_STrfase_CS"/>
</dbReference>
<dbReference type="PROSITE" id="PS00380">
    <property type="entry name" value="RHODANESE_1"/>
    <property type="match status" value="1"/>
</dbReference>
<dbReference type="InterPro" id="IPR050698">
    <property type="entry name" value="MBL"/>
</dbReference>
<dbReference type="Gene3D" id="3.60.15.10">
    <property type="entry name" value="Ribonuclease Z/Hydroxyacylglutathione hydrolase-like"/>
    <property type="match status" value="1"/>
</dbReference>
<dbReference type="GO" id="GO:0004792">
    <property type="term" value="F:thiosulfate-cyanide sulfurtransferase activity"/>
    <property type="evidence" value="ECO:0007669"/>
    <property type="project" value="InterPro"/>
</dbReference>
<accession>M1WYU9</accession>
<dbReference type="SUPFAM" id="SSF56281">
    <property type="entry name" value="Metallo-hydrolase/oxidoreductase"/>
    <property type="match status" value="1"/>
</dbReference>